<evidence type="ECO:0000256" key="1">
    <source>
        <dbReference type="ARBA" id="ARBA00006479"/>
    </source>
</evidence>
<dbReference type="InterPro" id="IPR043129">
    <property type="entry name" value="ATPase_NBD"/>
</dbReference>
<dbReference type="EMBL" id="JAEQNA010000005">
    <property type="protein sequence ID" value="MBL0421693.1"/>
    <property type="molecule type" value="Genomic_DNA"/>
</dbReference>
<accession>A0A936ZK56</accession>
<organism evidence="2 3">
    <name type="scientific">Ramlibacter aurantiacus</name>
    <dbReference type="NCBI Taxonomy" id="2801330"/>
    <lineage>
        <taxon>Bacteria</taxon>
        <taxon>Pseudomonadati</taxon>
        <taxon>Pseudomonadota</taxon>
        <taxon>Betaproteobacteria</taxon>
        <taxon>Burkholderiales</taxon>
        <taxon>Comamonadaceae</taxon>
        <taxon>Ramlibacter</taxon>
    </lineage>
</organism>
<dbReference type="SUPFAM" id="SSF53067">
    <property type="entry name" value="Actin-like ATPase domain"/>
    <property type="match status" value="1"/>
</dbReference>
<dbReference type="AlphaFoldDB" id="A0A936ZK56"/>
<dbReference type="RefSeq" id="WP_201684761.1">
    <property type="nucleotide sequence ID" value="NZ_JAEQNA010000005.1"/>
</dbReference>
<gene>
    <name evidence="2" type="ORF">JI739_15150</name>
</gene>
<reference evidence="2" key="1">
    <citation type="submission" date="2021-01" db="EMBL/GenBank/DDBJ databases">
        <title>Ramlibacter sp. strain AW1 16S ribosomal RNA gene Genome sequencing and assembly.</title>
        <authorList>
            <person name="Kang M."/>
        </authorList>
    </citation>
    <scope>NUCLEOTIDE SEQUENCE</scope>
    <source>
        <strain evidence="2">AW1</strain>
    </source>
</reference>
<evidence type="ECO:0000313" key="2">
    <source>
        <dbReference type="EMBL" id="MBL0421693.1"/>
    </source>
</evidence>
<evidence type="ECO:0000313" key="3">
    <source>
        <dbReference type="Proteomes" id="UP000613011"/>
    </source>
</evidence>
<dbReference type="Pfam" id="PF00480">
    <property type="entry name" value="ROK"/>
    <property type="match status" value="1"/>
</dbReference>
<dbReference type="Proteomes" id="UP000613011">
    <property type="component" value="Unassembled WGS sequence"/>
</dbReference>
<dbReference type="PANTHER" id="PTHR18964:SF149">
    <property type="entry name" value="BIFUNCTIONAL UDP-N-ACETYLGLUCOSAMINE 2-EPIMERASE_N-ACETYLMANNOSAMINE KINASE"/>
    <property type="match status" value="1"/>
</dbReference>
<sequence>MRACIDIGGTKVSVSLNDAARPRELLARRHEPTAVTGTPDAVALQCIRMVDQACAELGVDPIVVQHAAVAAPGPFVLGGGLTELATPNICGGLPGSGRQLPNDWRTALLEAPLLRRFARVRVENDAVAALEAERRWGALQGADHCAYVTWSTGVGCGLCVGGRVLRGKHGNAGHLGHTFATDDSTAVCGCGNVGDIEALAAGNAIARRFGMPAAELFAAARRGEVPALSIVDEISRVVGRALYNITALLDLQRISLGGGVFLHNHDLLLPRLQAEVRGRLPTLTQGCELVVAGLGDRVGDYAAVALLD</sequence>
<keyword evidence="3" id="KW-1185">Reference proteome</keyword>
<dbReference type="PANTHER" id="PTHR18964">
    <property type="entry name" value="ROK (REPRESSOR, ORF, KINASE) FAMILY"/>
    <property type="match status" value="1"/>
</dbReference>
<protein>
    <submittedName>
        <fullName evidence="2">ROK family protein</fullName>
    </submittedName>
</protein>
<dbReference type="InterPro" id="IPR000600">
    <property type="entry name" value="ROK"/>
</dbReference>
<dbReference type="Gene3D" id="3.30.420.40">
    <property type="match status" value="2"/>
</dbReference>
<comment type="similarity">
    <text evidence="1">Belongs to the ROK (NagC/XylR) family.</text>
</comment>
<comment type="caution">
    <text evidence="2">The sequence shown here is derived from an EMBL/GenBank/DDBJ whole genome shotgun (WGS) entry which is preliminary data.</text>
</comment>
<proteinExistence type="inferred from homology"/>
<name>A0A936ZK56_9BURK</name>